<dbReference type="PROSITE" id="PS51257">
    <property type="entry name" value="PROKAR_LIPOPROTEIN"/>
    <property type="match status" value="1"/>
</dbReference>
<protein>
    <submittedName>
        <fullName evidence="2">TRL-like family protein</fullName>
    </submittedName>
</protein>
<organism evidence="2 3">
    <name type="scientific">Desulfatitalea alkaliphila</name>
    <dbReference type="NCBI Taxonomy" id="2929485"/>
    <lineage>
        <taxon>Bacteria</taxon>
        <taxon>Pseudomonadati</taxon>
        <taxon>Thermodesulfobacteriota</taxon>
        <taxon>Desulfobacteria</taxon>
        <taxon>Desulfobacterales</taxon>
        <taxon>Desulfosarcinaceae</taxon>
        <taxon>Desulfatitalea</taxon>
    </lineage>
</organism>
<dbReference type="RefSeq" id="WP_246909926.1">
    <property type="nucleotide sequence ID" value="NZ_JALJRB010000015.1"/>
</dbReference>
<feature type="chain" id="PRO_5041250096" evidence="1">
    <location>
        <begin position="24"/>
        <end position="98"/>
    </location>
</feature>
<dbReference type="InterPro" id="IPR025113">
    <property type="entry name" value="TRL-like"/>
</dbReference>
<dbReference type="EMBL" id="JALJRB010000015">
    <property type="protein sequence ID" value="MCJ8501618.1"/>
    <property type="molecule type" value="Genomic_DNA"/>
</dbReference>
<keyword evidence="1" id="KW-0732">Signal</keyword>
<feature type="signal peptide" evidence="1">
    <location>
        <begin position="1"/>
        <end position="23"/>
    </location>
</feature>
<reference evidence="2" key="1">
    <citation type="submission" date="2022-04" db="EMBL/GenBank/DDBJ databases">
        <title>Desulfatitalea alkaliphila sp. nov., a novel anaerobic sulfate-reducing bacterium isolated from terrestrial mud volcano, Taman Peninsula, Russia.</title>
        <authorList>
            <person name="Khomyakova M.A."/>
            <person name="Merkel A.Y."/>
            <person name="Slobodkin A.I."/>
        </authorList>
    </citation>
    <scope>NUCLEOTIDE SEQUENCE</scope>
    <source>
        <strain evidence="2">M08but</strain>
    </source>
</reference>
<sequence length="98" mass="10960">MKRYFRMLAVVVLVFAVSGCAYVHTKTPLDTNLHETELGTKIGTAQAHSIAWLVAWGDASYAAAARNGNITVLRHADQESFQVFFGFYTRFRVIVYGD</sequence>
<keyword evidence="3" id="KW-1185">Reference proteome</keyword>
<dbReference type="AlphaFoldDB" id="A0AA41R504"/>
<evidence type="ECO:0000256" key="1">
    <source>
        <dbReference type="SAM" id="SignalP"/>
    </source>
</evidence>
<evidence type="ECO:0000313" key="3">
    <source>
        <dbReference type="Proteomes" id="UP001165427"/>
    </source>
</evidence>
<name>A0AA41R504_9BACT</name>
<proteinExistence type="predicted"/>
<dbReference type="Proteomes" id="UP001165427">
    <property type="component" value="Unassembled WGS sequence"/>
</dbReference>
<comment type="caution">
    <text evidence="2">The sequence shown here is derived from an EMBL/GenBank/DDBJ whole genome shotgun (WGS) entry which is preliminary data.</text>
</comment>
<gene>
    <name evidence="2" type="ORF">MRX98_13630</name>
</gene>
<evidence type="ECO:0000313" key="2">
    <source>
        <dbReference type="EMBL" id="MCJ8501618.1"/>
    </source>
</evidence>
<accession>A0AA41R504</accession>
<dbReference type="Pfam" id="PF13146">
    <property type="entry name" value="TRL"/>
    <property type="match status" value="1"/>
</dbReference>